<dbReference type="SUPFAM" id="SSF53474">
    <property type="entry name" value="alpha/beta-Hydrolases"/>
    <property type="match status" value="1"/>
</dbReference>
<dbReference type="PROSITE" id="PS01174">
    <property type="entry name" value="LIPASE_GDXG_SER"/>
    <property type="match status" value="1"/>
</dbReference>
<evidence type="ECO:0000313" key="6">
    <source>
        <dbReference type="EMBL" id="KAB8184881.1"/>
    </source>
</evidence>
<name>A0A5N6BWS0_9ACTN</name>
<dbReference type="InterPro" id="IPR013094">
    <property type="entry name" value="AB_hydrolase_3"/>
</dbReference>
<proteinExistence type="inferred from homology"/>
<feature type="active site" evidence="3">
    <location>
        <position position="143"/>
    </location>
</feature>
<dbReference type="InterPro" id="IPR033140">
    <property type="entry name" value="Lipase_GDXG_put_SER_AS"/>
</dbReference>
<protein>
    <submittedName>
        <fullName evidence="6">Alpha/beta hydrolase fold domain-containing protein</fullName>
    </submittedName>
</protein>
<feature type="domain" description="Alpha/beta hydrolase fold-3" evidence="5">
    <location>
        <begin position="69"/>
        <end position="270"/>
    </location>
</feature>
<dbReference type="GO" id="GO:0004806">
    <property type="term" value="F:triacylglycerol lipase activity"/>
    <property type="evidence" value="ECO:0007669"/>
    <property type="project" value="TreeGrafter"/>
</dbReference>
<comment type="similarity">
    <text evidence="1">Belongs to the 'GDXG' lipolytic enzyme family.</text>
</comment>
<evidence type="ECO:0000256" key="3">
    <source>
        <dbReference type="PROSITE-ProRule" id="PRU10038"/>
    </source>
</evidence>
<evidence type="ECO:0000256" key="4">
    <source>
        <dbReference type="SAM" id="MobiDB-lite"/>
    </source>
</evidence>
<evidence type="ECO:0000313" key="7">
    <source>
        <dbReference type="Proteomes" id="UP000313066"/>
    </source>
</evidence>
<dbReference type="PANTHER" id="PTHR48081">
    <property type="entry name" value="AB HYDROLASE SUPERFAMILY PROTEIN C4A8.06C"/>
    <property type="match status" value="1"/>
</dbReference>
<feature type="region of interest" description="Disordered" evidence="4">
    <location>
        <begin position="294"/>
        <end position="322"/>
    </location>
</feature>
<gene>
    <name evidence="6" type="ORF">FH610_013290</name>
</gene>
<dbReference type="EMBL" id="VDMA02000006">
    <property type="protein sequence ID" value="KAB8184881.1"/>
    <property type="molecule type" value="Genomic_DNA"/>
</dbReference>
<sequence>MTRRQREAVDALYRNAPVHPNPTLAERRAGFAQAISRPLPGDVAAHETVLAGRPALDLTPAGATGRGRLLHFHGGGYVVGSPGTHAGVTAQLARRARLRATSVDYRLAPEHPFPAAVDDGLAAYRALLDGGVRAEELVLAGDSAGGGLVVATLVAARDAGLPQPAGAVVFSPWVDLTLGGQSMRTKKDADPIFTREALQALATPYLAGQDPAQPLASPVFADLRGLPPLLVQAGSNEILLDDAVRLAGRAAADEVEVTLRVWPQVPHVFQNHFGHLDEADEALDEAARFLSARVRAGHEAQADRRLDPEDSEDPEEPRAGRP</sequence>
<dbReference type="InterPro" id="IPR029058">
    <property type="entry name" value="AB_hydrolase_fold"/>
</dbReference>
<comment type="caution">
    <text evidence="6">The sequence shown here is derived from an EMBL/GenBank/DDBJ whole genome shotgun (WGS) entry which is preliminary data.</text>
</comment>
<evidence type="ECO:0000256" key="2">
    <source>
        <dbReference type="ARBA" id="ARBA00022801"/>
    </source>
</evidence>
<dbReference type="Proteomes" id="UP000313066">
    <property type="component" value="Unassembled WGS sequence"/>
</dbReference>
<evidence type="ECO:0000259" key="5">
    <source>
        <dbReference type="Pfam" id="PF07859"/>
    </source>
</evidence>
<dbReference type="Pfam" id="PF07859">
    <property type="entry name" value="Abhydrolase_3"/>
    <property type="match status" value="1"/>
</dbReference>
<keyword evidence="2 6" id="KW-0378">Hydrolase</keyword>
<dbReference type="Gene3D" id="3.40.50.1820">
    <property type="entry name" value="alpha/beta hydrolase"/>
    <property type="match status" value="1"/>
</dbReference>
<evidence type="ECO:0000256" key="1">
    <source>
        <dbReference type="ARBA" id="ARBA00010515"/>
    </source>
</evidence>
<feature type="compositionally biased region" description="Basic and acidic residues" evidence="4">
    <location>
        <begin position="296"/>
        <end position="308"/>
    </location>
</feature>
<accession>A0A5N6BWS0</accession>
<dbReference type="PANTHER" id="PTHR48081:SF30">
    <property type="entry name" value="ACETYL-HYDROLASE LIPR-RELATED"/>
    <property type="match status" value="1"/>
</dbReference>
<dbReference type="InterPro" id="IPR050300">
    <property type="entry name" value="GDXG_lipolytic_enzyme"/>
</dbReference>
<dbReference type="InterPro" id="IPR002168">
    <property type="entry name" value="Lipase_GDXG_HIS_AS"/>
</dbReference>
<dbReference type="AlphaFoldDB" id="A0A5N6BWS0"/>
<reference evidence="6 7" key="1">
    <citation type="submission" date="2019-10" db="EMBL/GenBank/DDBJ databases">
        <title>Nonomuraea sp. nov., isolated from Phyllanthus amarus.</title>
        <authorList>
            <person name="Klykleung N."/>
            <person name="Tanasupawat S."/>
        </authorList>
    </citation>
    <scope>NUCLEOTIDE SEQUENCE [LARGE SCALE GENOMIC DNA]</scope>
    <source>
        <strain evidence="6 7">CR1-09</strain>
    </source>
</reference>
<organism evidence="6 7">
    <name type="scientific">Microbispora catharanthi</name>
    <dbReference type="NCBI Taxonomy" id="1712871"/>
    <lineage>
        <taxon>Bacteria</taxon>
        <taxon>Bacillati</taxon>
        <taxon>Actinomycetota</taxon>
        <taxon>Actinomycetes</taxon>
        <taxon>Streptosporangiales</taxon>
        <taxon>Streptosporangiaceae</taxon>
        <taxon>Microbispora</taxon>
    </lineage>
</organism>
<dbReference type="PROSITE" id="PS01173">
    <property type="entry name" value="LIPASE_GDXG_HIS"/>
    <property type="match status" value="1"/>
</dbReference>
<keyword evidence="7" id="KW-1185">Reference proteome</keyword>